<feature type="non-terminal residue" evidence="1">
    <location>
        <position position="110"/>
    </location>
</feature>
<protein>
    <submittedName>
        <fullName evidence="1">Uncharacterized protein</fullName>
    </submittedName>
</protein>
<evidence type="ECO:0000313" key="2">
    <source>
        <dbReference type="Proteomes" id="UP000217790"/>
    </source>
</evidence>
<accession>A0A2H3CTN1</accession>
<organism evidence="1 2">
    <name type="scientific">Armillaria gallica</name>
    <name type="common">Bulbous honey fungus</name>
    <name type="synonym">Armillaria bulbosa</name>
    <dbReference type="NCBI Taxonomy" id="47427"/>
    <lineage>
        <taxon>Eukaryota</taxon>
        <taxon>Fungi</taxon>
        <taxon>Dikarya</taxon>
        <taxon>Basidiomycota</taxon>
        <taxon>Agaricomycotina</taxon>
        <taxon>Agaricomycetes</taxon>
        <taxon>Agaricomycetidae</taxon>
        <taxon>Agaricales</taxon>
        <taxon>Marasmiineae</taxon>
        <taxon>Physalacriaceae</taxon>
        <taxon>Armillaria</taxon>
    </lineage>
</organism>
<name>A0A2H3CTN1_ARMGA</name>
<proteinExistence type="predicted"/>
<dbReference type="AlphaFoldDB" id="A0A2H3CTN1"/>
<dbReference type="EMBL" id="KZ293725">
    <property type="protein sequence ID" value="PBK81798.1"/>
    <property type="molecule type" value="Genomic_DNA"/>
</dbReference>
<reference evidence="2" key="1">
    <citation type="journal article" date="2017" name="Nat. Ecol. Evol.">
        <title>Genome expansion and lineage-specific genetic innovations in the forest pathogenic fungi Armillaria.</title>
        <authorList>
            <person name="Sipos G."/>
            <person name="Prasanna A.N."/>
            <person name="Walter M.C."/>
            <person name="O'Connor E."/>
            <person name="Balint B."/>
            <person name="Krizsan K."/>
            <person name="Kiss B."/>
            <person name="Hess J."/>
            <person name="Varga T."/>
            <person name="Slot J."/>
            <person name="Riley R."/>
            <person name="Boka B."/>
            <person name="Rigling D."/>
            <person name="Barry K."/>
            <person name="Lee J."/>
            <person name="Mihaltcheva S."/>
            <person name="LaButti K."/>
            <person name="Lipzen A."/>
            <person name="Waldron R."/>
            <person name="Moloney N.M."/>
            <person name="Sperisen C."/>
            <person name="Kredics L."/>
            <person name="Vagvoelgyi C."/>
            <person name="Patrignani A."/>
            <person name="Fitzpatrick D."/>
            <person name="Nagy I."/>
            <person name="Doyle S."/>
            <person name="Anderson J.B."/>
            <person name="Grigoriev I.V."/>
            <person name="Gueldener U."/>
            <person name="Muensterkoetter M."/>
            <person name="Nagy L.G."/>
        </authorList>
    </citation>
    <scope>NUCLEOTIDE SEQUENCE [LARGE SCALE GENOMIC DNA]</scope>
    <source>
        <strain evidence="2">Ar21-2</strain>
    </source>
</reference>
<gene>
    <name evidence="1" type="ORF">ARMGADRAFT_1020142</name>
</gene>
<dbReference type="InParanoid" id="A0A2H3CTN1"/>
<dbReference type="Proteomes" id="UP000217790">
    <property type="component" value="Unassembled WGS sequence"/>
</dbReference>
<evidence type="ECO:0000313" key="1">
    <source>
        <dbReference type="EMBL" id="PBK81798.1"/>
    </source>
</evidence>
<keyword evidence="2" id="KW-1185">Reference proteome</keyword>
<sequence>MYGYASQQAPFLQISFCDRTIDTHTMLSGCAQRAAIAPVRAWLARIRSKMEGRHRYVVRSRRQQKHSTLACVVSSVFDEASSDSNKAFQVWVISESIRLMGKVWIEAAML</sequence>